<comment type="similarity">
    <text evidence="8">Belongs to the TonB-dependent receptor family.</text>
</comment>
<evidence type="ECO:0000256" key="6">
    <source>
        <dbReference type="ARBA" id="ARBA00023136"/>
    </source>
</evidence>
<dbReference type="Proteomes" id="UP000187464">
    <property type="component" value="Chromosome I"/>
</dbReference>
<dbReference type="EMBL" id="LT605205">
    <property type="protein sequence ID" value="SCD19290.1"/>
    <property type="molecule type" value="Genomic_DNA"/>
</dbReference>
<keyword evidence="5" id="KW-0798">TonB box</keyword>
<evidence type="ECO:0000313" key="10">
    <source>
        <dbReference type="EMBL" id="SCD19290.1"/>
    </source>
</evidence>
<keyword evidence="2 8" id="KW-0813">Transport</keyword>
<sequence length="808" mass="92371">MLYNYYVTADGGDMSAADAHSLANSHLINSSSGVGPGYMVYSVPNGEDFIQQGGVMNPNATMGTLYTYNNQKFWLQADDWEKEGLQNGFRQEYNVSVSGTSNRVNYYTSLGYLSQEGIQEGSSQDRLTARVKLDYQAKKWMRVGANFNYTKYKYGQTSEGTIGTGTIWSTIKTLAPVYPVYYRDENKNIMIDQWGEKMYDFARNYDLSRAGGVGGNAIFSNKYRNDETNGNSNTASGFVDFLLTDDLTFTMNANSYIYDRRSTYVTSPFVDYYTDSSNNGYLSKGSYRTSSYNMQQLLNYMKQFDKHEITTLLGHEYYNYKYESLSASGYNFGIDGVYELSAMLNKYSNPYSYSSAYNNEGYFFRGMYNYDQKYYASVSYRRDASSRFSKKHRWGNFWSLGGAWIVSKEDFFNSTKINSLKLKLSVGSQGNDNIGNYLYANSYNIVNNDNEVAYQWRQKGSETITWETNTNWNTGVEFELFNRRLNGSIDYFYRKTTDMLFSLNTPPSIGYTSYVTNMGDMRNSGVEFDLQGVLIDNKDLQWSVNFNISHVKNKVLSLPEAIKSMNVEGYNGYVNLDISFVSKYKYFVGEGLSLYTWYLPKYAGLDTETGESLYYKDIVDEEGNVTGQETTKDVNQATDYLIGDALPSFYGGLGTTLRYRGFDFSINTNFQLGGKAYDYTYQTLMHTGGTTATTWHLDILKAWTPANTNTDIPRLLYSEKYSQNPRSDRFITSASYLNIQNINLGYTLPSYLTRKFDIENIRIYFSGENLFYLSSRQGFDPRYTLKGYSNPELYSPIRTLSGGISLIF</sequence>
<evidence type="ECO:0000256" key="5">
    <source>
        <dbReference type="ARBA" id="ARBA00023077"/>
    </source>
</evidence>
<dbReference type="InterPro" id="IPR023996">
    <property type="entry name" value="TonB-dep_OMP_SusC/RagA"/>
</dbReference>
<keyword evidence="3 8" id="KW-1134">Transmembrane beta strand</keyword>
<protein>
    <submittedName>
        <fullName evidence="10">SusC/RagA family</fullName>
    </submittedName>
</protein>
<keyword evidence="11" id="KW-1185">Reference proteome</keyword>
<dbReference type="GO" id="GO:0009279">
    <property type="term" value="C:cell outer membrane"/>
    <property type="evidence" value="ECO:0007669"/>
    <property type="project" value="UniProtKB-SubCell"/>
</dbReference>
<evidence type="ECO:0000256" key="4">
    <source>
        <dbReference type="ARBA" id="ARBA00022692"/>
    </source>
</evidence>
<dbReference type="Gene3D" id="2.40.170.20">
    <property type="entry name" value="TonB-dependent receptor, beta-barrel domain"/>
    <property type="match status" value="1"/>
</dbReference>
<accession>A0A1R3SWF6</accession>
<organism evidence="10 11">
    <name type="scientific">Proteiniphilum saccharofermentans</name>
    <dbReference type="NCBI Taxonomy" id="1642647"/>
    <lineage>
        <taxon>Bacteria</taxon>
        <taxon>Pseudomonadati</taxon>
        <taxon>Bacteroidota</taxon>
        <taxon>Bacteroidia</taxon>
        <taxon>Bacteroidales</taxon>
        <taxon>Dysgonomonadaceae</taxon>
        <taxon>Proteiniphilum</taxon>
    </lineage>
</organism>
<proteinExistence type="inferred from homology"/>
<gene>
    <name evidence="10" type="ORF">PSM36_0460</name>
</gene>
<evidence type="ECO:0000256" key="7">
    <source>
        <dbReference type="ARBA" id="ARBA00023237"/>
    </source>
</evidence>
<keyword evidence="6 8" id="KW-0472">Membrane</keyword>
<evidence type="ECO:0000313" key="11">
    <source>
        <dbReference type="Proteomes" id="UP000187464"/>
    </source>
</evidence>
<evidence type="ECO:0000259" key="9">
    <source>
        <dbReference type="Pfam" id="PF00593"/>
    </source>
</evidence>
<dbReference type="RefSeq" id="WP_083710894.1">
    <property type="nucleotide sequence ID" value="NZ_LT605205.1"/>
</dbReference>
<keyword evidence="4 8" id="KW-0812">Transmembrane</keyword>
<dbReference type="InterPro" id="IPR039426">
    <property type="entry name" value="TonB-dep_rcpt-like"/>
</dbReference>
<dbReference type="SUPFAM" id="SSF56935">
    <property type="entry name" value="Porins"/>
    <property type="match status" value="1"/>
</dbReference>
<dbReference type="InterPro" id="IPR000531">
    <property type="entry name" value="Beta-barrel_TonB"/>
</dbReference>
<name>A0A1R3SWF6_9BACT</name>
<dbReference type="STRING" id="1642647.PSM36_0460"/>
<comment type="subcellular location">
    <subcellularLocation>
        <location evidence="1 8">Cell outer membrane</location>
        <topology evidence="1 8">Multi-pass membrane protein</topology>
    </subcellularLocation>
</comment>
<dbReference type="NCBIfam" id="TIGR04056">
    <property type="entry name" value="OMP_RagA_SusC"/>
    <property type="match status" value="1"/>
</dbReference>
<dbReference type="PROSITE" id="PS52016">
    <property type="entry name" value="TONB_DEPENDENT_REC_3"/>
    <property type="match status" value="1"/>
</dbReference>
<dbReference type="AlphaFoldDB" id="A0A1R3SWF6"/>
<keyword evidence="7 8" id="KW-0998">Cell outer membrane</keyword>
<evidence type="ECO:0000256" key="1">
    <source>
        <dbReference type="ARBA" id="ARBA00004571"/>
    </source>
</evidence>
<evidence type="ECO:0000256" key="3">
    <source>
        <dbReference type="ARBA" id="ARBA00022452"/>
    </source>
</evidence>
<dbReference type="Pfam" id="PF00593">
    <property type="entry name" value="TonB_dep_Rec_b-barrel"/>
    <property type="match status" value="1"/>
</dbReference>
<evidence type="ECO:0000256" key="8">
    <source>
        <dbReference type="PROSITE-ProRule" id="PRU01360"/>
    </source>
</evidence>
<dbReference type="KEGG" id="psac:PSM36_0460"/>
<reference evidence="10 11" key="1">
    <citation type="submission" date="2016-08" db="EMBL/GenBank/DDBJ databases">
        <authorList>
            <person name="Seilhamer J.J."/>
        </authorList>
    </citation>
    <scope>NUCLEOTIDE SEQUENCE [LARGE SCALE GENOMIC DNA]</scope>
    <source>
        <strain evidence="10">M3/6</strain>
    </source>
</reference>
<dbReference type="InterPro" id="IPR036942">
    <property type="entry name" value="Beta-barrel_TonB_sf"/>
</dbReference>
<feature type="domain" description="TonB-dependent receptor-like beta-barrel" evidence="9">
    <location>
        <begin position="199"/>
        <end position="605"/>
    </location>
</feature>
<evidence type="ECO:0000256" key="2">
    <source>
        <dbReference type="ARBA" id="ARBA00022448"/>
    </source>
</evidence>